<dbReference type="Proteomes" id="UP001345827">
    <property type="component" value="Unassembled WGS sequence"/>
</dbReference>
<name>A0AAV9PZ14_9PEZI</name>
<comment type="subcellular location">
    <subcellularLocation>
        <location evidence="1">Nucleus</location>
    </subcellularLocation>
</comment>
<dbReference type="AlphaFoldDB" id="A0AAV9PZ14"/>
<dbReference type="GO" id="GO:0045944">
    <property type="term" value="P:positive regulation of transcription by RNA polymerase II"/>
    <property type="evidence" value="ECO:0007669"/>
    <property type="project" value="TreeGrafter"/>
</dbReference>
<evidence type="ECO:0008006" key="6">
    <source>
        <dbReference type="Google" id="ProtNLM"/>
    </source>
</evidence>
<feature type="compositionally biased region" description="Polar residues" evidence="3">
    <location>
        <begin position="24"/>
        <end position="43"/>
    </location>
</feature>
<keyword evidence="2" id="KW-0539">Nucleus</keyword>
<organism evidence="4 5">
    <name type="scientific">Vermiconidia calcicola</name>
    <dbReference type="NCBI Taxonomy" id="1690605"/>
    <lineage>
        <taxon>Eukaryota</taxon>
        <taxon>Fungi</taxon>
        <taxon>Dikarya</taxon>
        <taxon>Ascomycota</taxon>
        <taxon>Pezizomycotina</taxon>
        <taxon>Dothideomycetes</taxon>
        <taxon>Dothideomycetidae</taxon>
        <taxon>Mycosphaerellales</taxon>
        <taxon>Extremaceae</taxon>
        <taxon>Vermiconidia</taxon>
    </lineage>
</organism>
<feature type="compositionally biased region" description="Basic and acidic residues" evidence="3">
    <location>
        <begin position="46"/>
        <end position="57"/>
    </location>
</feature>
<evidence type="ECO:0000313" key="4">
    <source>
        <dbReference type="EMBL" id="KAK5529710.1"/>
    </source>
</evidence>
<accession>A0AAV9PZ14</accession>
<evidence type="ECO:0000313" key="5">
    <source>
        <dbReference type="Proteomes" id="UP001345827"/>
    </source>
</evidence>
<evidence type="ECO:0000256" key="1">
    <source>
        <dbReference type="ARBA" id="ARBA00004123"/>
    </source>
</evidence>
<reference evidence="4 5" key="1">
    <citation type="submission" date="2023-06" db="EMBL/GenBank/DDBJ databases">
        <title>Black Yeasts Isolated from many extreme environments.</title>
        <authorList>
            <person name="Coleine C."/>
            <person name="Stajich J.E."/>
            <person name="Selbmann L."/>
        </authorList>
    </citation>
    <scope>NUCLEOTIDE SEQUENCE [LARGE SCALE GENOMIC DNA]</scope>
    <source>
        <strain evidence="4 5">CCFEE 5887</strain>
    </source>
</reference>
<dbReference type="PANTHER" id="PTHR37534">
    <property type="entry name" value="TRANSCRIPTIONAL ACTIVATOR PROTEIN UGA3"/>
    <property type="match status" value="1"/>
</dbReference>
<feature type="region of interest" description="Disordered" evidence="3">
    <location>
        <begin position="20"/>
        <end position="72"/>
    </location>
</feature>
<dbReference type="Pfam" id="PF11951">
    <property type="entry name" value="Fungal_trans_2"/>
    <property type="match status" value="1"/>
</dbReference>
<feature type="region of interest" description="Disordered" evidence="3">
    <location>
        <begin position="115"/>
        <end position="138"/>
    </location>
</feature>
<dbReference type="EMBL" id="JAXLQG010000021">
    <property type="protein sequence ID" value="KAK5529710.1"/>
    <property type="molecule type" value="Genomic_DNA"/>
</dbReference>
<protein>
    <recommendedName>
        <fullName evidence="6">Transcription factor domain-containing protein</fullName>
    </recommendedName>
</protein>
<keyword evidence="5" id="KW-1185">Reference proteome</keyword>
<sequence>MRSKRQCTFPPPTRAFTFRYSKLSAVSQSQQDEGSRSPESSNAGPDGHDHGTERSAEPEPCELTGVTPTIIHGQSPLGNLDLVLTPQGLVDSTASQSVHLTQYCSPYHASFPSPFPVRHPAPHSADGQSPPGSRSRLYDRDASARFTTEEGELLQFYVEKLGPWLDVTSPERHFTYTVTSLALRCSLLLYAILAWSARLIRLLDKDRHRPDLEEDEGKFYQHCLQRLIPILDVESTEVHDDAVLATIGILRMSEQYDEYDTDQQFHLVPGAFSHADTLESASTLLGGLREATFFSYVRADIRMAILGRRGTRLQLDLWPFDNGCPSSDADWTHRMTWLLVHAINLLYAPTSPGLFTHEKLARLVDEWQVGKPTTFKPYFYDWPDREAFPTVKLLCPWHIVGLQFYHAAKILLAIAGPGSSQLHDLVGYSKLVEGEILLHSRMLCAISFSNDHFGCRINASHLVAMGAQFFTGRQEQWRAMDYFNVLQTTMAWPSEVCQDMLRKAYSSRAETTSYTF</sequence>
<gene>
    <name evidence="4" type="ORF">LTR25_009489</name>
</gene>
<dbReference type="PANTHER" id="PTHR37534:SF25">
    <property type="entry name" value="ZN(II)2CYS6 TRANSCRIPTION FACTOR (EUROFUNG)"/>
    <property type="match status" value="1"/>
</dbReference>
<evidence type="ECO:0000256" key="2">
    <source>
        <dbReference type="ARBA" id="ARBA00023242"/>
    </source>
</evidence>
<dbReference type="GO" id="GO:0000976">
    <property type="term" value="F:transcription cis-regulatory region binding"/>
    <property type="evidence" value="ECO:0007669"/>
    <property type="project" value="TreeGrafter"/>
</dbReference>
<evidence type="ECO:0000256" key="3">
    <source>
        <dbReference type="SAM" id="MobiDB-lite"/>
    </source>
</evidence>
<dbReference type="GO" id="GO:0005634">
    <property type="term" value="C:nucleus"/>
    <property type="evidence" value="ECO:0007669"/>
    <property type="project" value="UniProtKB-SubCell"/>
</dbReference>
<proteinExistence type="predicted"/>
<comment type="caution">
    <text evidence="4">The sequence shown here is derived from an EMBL/GenBank/DDBJ whole genome shotgun (WGS) entry which is preliminary data.</text>
</comment>
<dbReference type="InterPro" id="IPR021858">
    <property type="entry name" value="Fun_TF"/>
</dbReference>
<dbReference type="GO" id="GO:0003700">
    <property type="term" value="F:DNA-binding transcription factor activity"/>
    <property type="evidence" value="ECO:0007669"/>
    <property type="project" value="TreeGrafter"/>
</dbReference>